<protein>
    <submittedName>
        <fullName evidence="1">Uncharacterized protein</fullName>
    </submittedName>
</protein>
<organism evidence="1 2">
    <name type="scientific">Perkinsus olseni</name>
    <name type="common">Perkinsus atlanticus</name>
    <dbReference type="NCBI Taxonomy" id="32597"/>
    <lineage>
        <taxon>Eukaryota</taxon>
        <taxon>Sar</taxon>
        <taxon>Alveolata</taxon>
        <taxon>Perkinsozoa</taxon>
        <taxon>Perkinsea</taxon>
        <taxon>Perkinsida</taxon>
        <taxon>Perkinsidae</taxon>
        <taxon>Perkinsus</taxon>
    </lineage>
</organism>
<comment type="caution">
    <text evidence="1">The sequence shown here is derived from an EMBL/GenBank/DDBJ whole genome shotgun (WGS) entry which is preliminary data.</text>
</comment>
<sequence length="171" mass="19755">DKQGEEAFPRTALAFTPLTVDEMTDAETAPSDVNPVELRQRTYQFELYDVAKLYCMEDAAVRQALWVAPDDDVLYISGKTKVDKFAEVLRYRIEESLQVHTHVAGAYPMDRFLKAALRIEKDKEENRLAQERRNRRFRRTEPRGVISYMPCPIRVNADMGIMQLVAMTLPL</sequence>
<proteinExistence type="predicted"/>
<keyword evidence="2" id="KW-1185">Reference proteome</keyword>
<feature type="non-terminal residue" evidence="1">
    <location>
        <position position="171"/>
    </location>
</feature>
<evidence type="ECO:0000313" key="1">
    <source>
        <dbReference type="EMBL" id="KAF4710210.1"/>
    </source>
</evidence>
<dbReference type="EMBL" id="JABANO010031459">
    <property type="protein sequence ID" value="KAF4710210.1"/>
    <property type="molecule type" value="Genomic_DNA"/>
</dbReference>
<accession>A0A7J6QSC3</accession>
<gene>
    <name evidence="1" type="ORF">FOZ63_014873</name>
</gene>
<evidence type="ECO:0000313" key="2">
    <source>
        <dbReference type="Proteomes" id="UP000553632"/>
    </source>
</evidence>
<dbReference type="AlphaFoldDB" id="A0A7J6QSC3"/>
<reference evidence="1 2" key="1">
    <citation type="submission" date="2020-04" db="EMBL/GenBank/DDBJ databases">
        <title>Perkinsus olseni comparative genomics.</title>
        <authorList>
            <person name="Bogema D.R."/>
        </authorList>
    </citation>
    <scope>NUCLEOTIDE SEQUENCE [LARGE SCALE GENOMIC DNA]</scope>
    <source>
        <strain evidence="1 2">ATCC PRA-207</strain>
    </source>
</reference>
<feature type="non-terminal residue" evidence="1">
    <location>
        <position position="1"/>
    </location>
</feature>
<dbReference type="Proteomes" id="UP000553632">
    <property type="component" value="Unassembled WGS sequence"/>
</dbReference>
<name>A0A7J6QSC3_PEROL</name>